<gene>
    <name evidence="7" type="ORF">JO380_003269</name>
</gene>
<keyword evidence="4" id="KW-1133">Transmembrane helix</keyword>
<sequence length="341" mass="35285">MTATAVLRPPHDDVVARRYASWLARVLAVAMDSGLLGLCVWLVAPGAGVPAVWPGLPPWQGATDAVPVELGGAASWTVAVVLLVQFGLQAWTGATIGKRAVGMVVVDDATGRPVGALRTVWRQLLHLPDAILLIGYLRPVWHPQRRTFADSLARTVVVDASWPPAWAAVAPRPTRVAQSVAAALGVVGLLALFVQSGGASTVTVAQAPCVLEDGAPRGLHARVELERSTSWEMRLWIRRELPAAPGTVRVVWSALPGAPGHGEVEVAADVTALDGADEGRVWHAAAAGSLAAGEQTVVDVERAAGGAGGLDVRSRVDADAGGFACSARVTLTAADLAGTSR</sequence>
<feature type="domain" description="RDD" evidence="6">
    <location>
        <begin position="19"/>
        <end position="153"/>
    </location>
</feature>
<evidence type="ECO:0000256" key="1">
    <source>
        <dbReference type="ARBA" id="ARBA00004651"/>
    </source>
</evidence>
<reference evidence="7 8" key="1">
    <citation type="submission" date="2023-07" db="EMBL/GenBank/DDBJ databases">
        <title>Sequencing the genomes of 1000 actinobacteria strains.</title>
        <authorList>
            <person name="Klenk H.-P."/>
        </authorList>
    </citation>
    <scope>NUCLEOTIDE SEQUENCE [LARGE SCALE GENOMIC DNA]</scope>
    <source>
        <strain evidence="7 8">DSM 14785</strain>
    </source>
</reference>
<comment type="caution">
    <text evidence="7">The sequence shown here is derived from an EMBL/GenBank/DDBJ whole genome shotgun (WGS) entry which is preliminary data.</text>
</comment>
<keyword evidence="8" id="KW-1185">Reference proteome</keyword>
<dbReference type="Proteomes" id="UP001240250">
    <property type="component" value="Unassembled WGS sequence"/>
</dbReference>
<comment type="subcellular location">
    <subcellularLocation>
        <location evidence="1">Cell membrane</location>
        <topology evidence="1">Multi-pass membrane protein</topology>
    </subcellularLocation>
</comment>
<dbReference type="PANTHER" id="PTHR36115">
    <property type="entry name" value="PROLINE-RICH ANTIGEN HOMOLOG-RELATED"/>
    <property type="match status" value="1"/>
</dbReference>
<dbReference type="PANTHER" id="PTHR36115:SF6">
    <property type="entry name" value="PROLINE-RICH ANTIGEN HOMOLOG"/>
    <property type="match status" value="1"/>
</dbReference>
<evidence type="ECO:0000256" key="3">
    <source>
        <dbReference type="ARBA" id="ARBA00022692"/>
    </source>
</evidence>
<dbReference type="Pfam" id="PF06271">
    <property type="entry name" value="RDD"/>
    <property type="match status" value="1"/>
</dbReference>
<evidence type="ECO:0000256" key="5">
    <source>
        <dbReference type="ARBA" id="ARBA00023136"/>
    </source>
</evidence>
<keyword evidence="3" id="KW-0812">Transmembrane</keyword>
<evidence type="ECO:0000313" key="8">
    <source>
        <dbReference type="Proteomes" id="UP001240250"/>
    </source>
</evidence>
<dbReference type="InterPro" id="IPR010432">
    <property type="entry name" value="RDD"/>
</dbReference>
<keyword evidence="5" id="KW-0472">Membrane</keyword>
<keyword evidence="2" id="KW-1003">Cell membrane</keyword>
<proteinExistence type="predicted"/>
<dbReference type="RefSeq" id="WP_070319661.1">
    <property type="nucleotide sequence ID" value="NZ_JAUSVM010000001.1"/>
</dbReference>
<dbReference type="EMBL" id="JAUSVM010000001">
    <property type="protein sequence ID" value="MDQ0426888.1"/>
    <property type="molecule type" value="Genomic_DNA"/>
</dbReference>
<evidence type="ECO:0000256" key="4">
    <source>
        <dbReference type="ARBA" id="ARBA00022989"/>
    </source>
</evidence>
<evidence type="ECO:0000313" key="7">
    <source>
        <dbReference type="EMBL" id="MDQ0426888.1"/>
    </source>
</evidence>
<protein>
    <submittedName>
        <fullName evidence="7">Mce-associated membrane protein</fullName>
    </submittedName>
</protein>
<name>A0ABU0GNE1_9CELL</name>
<evidence type="ECO:0000256" key="2">
    <source>
        <dbReference type="ARBA" id="ARBA00022475"/>
    </source>
</evidence>
<dbReference type="InterPro" id="IPR051791">
    <property type="entry name" value="Pra-immunoreactive"/>
</dbReference>
<accession>A0ABU0GNE1</accession>
<organism evidence="7 8">
    <name type="scientific">Cellulomonas iranensis</name>
    <dbReference type="NCBI Taxonomy" id="76862"/>
    <lineage>
        <taxon>Bacteria</taxon>
        <taxon>Bacillati</taxon>
        <taxon>Actinomycetota</taxon>
        <taxon>Actinomycetes</taxon>
        <taxon>Micrococcales</taxon>
        <taxon>Cellulomonadaceae</taxon>
        <taxon>Cellulomonas</taxon>
    </lineage>
</organism>
<evidence type="ECO:0000259" key="6">
    <source>
        <dbReference type="Pfam" id="PF06271"/>
    </source>
</evidence>